<protein>
    <recommendedName>
        <fullName evidence="1">Aminoglycoside phosphotransferase domain-containing protein</fullName>
    </recommendedName>
</protein>
<dbReference type="InterPro" id="IPR002575">
    <property type="entry name" value="Aminoglycoside_PTrfase"/>
</dbReference>
<organism evidence="2 3">
    <name type="scientific">Ophiobolus disseminans</name>
    <dbReference type="NCBI Taxonomy" id="1469910"/>
    <lineage>
        <taxon>Eukaryota</taxon>
        <taxon>Fungi</taxon>
        <taxon>Dikarya</taxon>
        <taxon>Ascomycota</taxon>
        <taxon>Pezizomycotina</taxon>
        <taxon>Dothideomycetes</taxon>
        <taxon>Pleosporomycetidae</taxon>
        <taxon>Pleosporales</taxon>
        <taxon>Pleosporineae</taxon>
        <taxon>Phaeosphaeriaceae</taxon>
        <taxon>Ophiobolus</taxon>
    </lineage>
</organism>
<name>A0A6A6ZJZ9_9PLEO</name>
<dbReference type="SUPFAM" id="SSF56112">
    <property type="entry name" value="Protein kinase-like (PK-like)"/>
    <property type="match status" value="1"/>
</dbReference>
<sequence>MTHGDLGPLNILVESKDTVRISGIVDWETAGMYPEYLEYVQAFRSSGQDDWCLYLSEAAIGEVWEPAAGLVLLDAKKWLLACIDPDVRAETALVQQITCYEDIQQPRVNQDEICNYNDQLELRLTGEFGLWPELTLIRQALIPADNVQWTQADEQDVTSALRLIFRLGQTVDFRNSNNPR</sequence>
<dbReference type="AlphaFoldDB" id="A0A6A6ZJZ9"/>
<dbReference type="Pfam" id="PF01636">
    <property type="entry name" value="APH"/>
    <property type="match status" value="1"/>
</dbReference>
<accession>A0A6A6ZJZ9</accession>
<dbReference type="Gene3D" id="3.90.1200.10">
    <property type="match status" value="1"/>
</dbReference>
<proteinExistence type="predicted"/>
<dbReference type="OrthoDB" id="2906425at2759"/>
<evidence type="ECO:0000259" key="1">
    <source>
        <dbReference type="Pfam" id="PF01636"/>
    </source>
</evidence>
<keyword evidence="3" id="KW-1185">Reference proteome</keyword>
<evidence type="ECO:0000313" key="3">
    <source>
        <dbReference type="Proteomes" id="UP000799424"/>
    </source>
</evidence>
<dbReference type="Proteomes" id="UP000799424">
    <property type="component" value="Unassembled WGS sequence"/>
</dbReference>
<dbReference type="EMBL" id="MU006238">
    <property type="protein sequence ID" value="KAF2821009.1"/>
    <property type="molecule type" value="Genomic_DNA"/>
</dbReference>
<dbReference type="InterPro" id="IPR011009">
    <property type="entry name" value="Kinase-like_dom_sf"/>
</dbReference>
<evidence type="ECO:0000313" key="2">
    <source>
        <dbReference type="EMBL" id="KAF2821009.1"/>
    </source>
</evidence>
<reference evidence="2" key="1">
    <citation type="journal article" date="2020" name="Stud. Mycol.">
        <title>101 Dothideomycetes genomes: a test case for predicting lifestyles and emergence of pathogens.</title>
        <authorList>
            <person name="Haridas S."/>
            <person name="Albert R."/>
            <person name="Binder M."/>
            <person name="Bloem J."/>
            <person name="Labutti K."/>
            <person name="Salamov A."/>
            <person name="Andreopoulos B."/>
            <person name="Baker S."/>
            <person name="Barry K."/>
            <person name="Bills G."/>
            <person name="Bluhm B."/>
            <person name="Cannon C."/>
            <person name="Castanera R."/>
            <person name="Culley D."/>
            <person name="Daum C."/>
            <person name="Ezra D."/>
            <person name="Gonzalez J."/>
            <person name="Henrissat B."/>
            <person name="Kuo A."/>
            <person name="Liang C."/>
            <person name="Lipzen A."/>
            <person name="Lutzoni F."/>
            <person name="Magnuson J."/>
            <person name="Mondo S."/>
            <person name="Nolan M."/>
            <person name="Ohm R."/>
            <person name="Pangilinan J."/>
            <person name="Park H.-J."/>
            <person name="Ramirez L."/>
            <person name="Alfaro M."/>
            <person name="Sun H."/>
            <person name="Tritt A."/>
            <person name="Yoshinaga Y."/>
            <person name="Zwiers L.-H."/>
            <person name="Turgeon B."/>
            <person name="Goodwin S."/>
            <person name="Spatafora J."/>
            <person name="Crous P."/>
            <person name="Grigoriev I."/>
        </authorList>
    </citation>
    <scope>NUCLEOTIDE SEQUENCE</scope>
    <source>
        <strain evidence="2">CBS 113818</strain>
    </source>
</reference>
<gene>
    <name evidence="2" type="ORF">CC86DRAFT_411325</name>
</gene>
<feature type="domain" description="Aminoglycoside phosphotransferase" evidence="1">
    <location>
        <begin position="2"/>
        <end position="58"/>
    </location>
</feature>